<protein>
    <submittedName>
        <fullName evidence="2">Uncharacterized protein</fullName>
    </submittedName>
</protein>
<name>A0A4Q1HID0_9BURK</name>
<evidence type="ECO:0000313" key="2">
    <source>
        <dbReference type="EMBL" id="RXN87992.1"/>
    </source>
</evidence>
<accession>A0A4Q1HID0</accession>
<dbReference type="AlphaFoldDB" id="A0A4Q1HID0"/>
<keyword evidence="3" id="KW-1185">Reference proteome</keyword>
<reference evidence="2 3" key="1">
    <citation type="journal article" date="2017" name="Int. J. Syst. Evol. Microbiol.">
        <title>Achromobacter aloeverae sp. nov., isolated from the root of Aloe vera (L.) Burm.f.</title>
        <authorList>
            <person name="Kuncharoen N."/>
            <person name="Muramatsu Y."/>
            <person name="Shibata C."/>
            <person name="Kamakura Y."/>
            <person name="Nakagawa Y."/>
            <person name="Tanasupawat S."/>
        </authorList>
    </citation>
    <scope>NUCLEOTIDE SEQUENCE [LARGE SCALE GENOMIC DNA]</scope>
    <source>
        <strain evidence="2 3">AVA-1</strain>
    </source>
</reference>
<gene>
    <name evidence="2" type="ORF">C7R54_15560</name>
</gene>
<evidence type="ECO:0000313" key="3">
    <source>
        <dbReference type="Proteomes" id="UP000290849"/>
    </source>
</evidence>
<dbReference type="RefSeq" id="WP_129151361.1">
    <property type="nucleotide sequence ID" value="NZ_JBHSDO010000011.1"/>
</dbReference>
<feature type="region of interest" description="Disordered" evidence="1">
    <location>
        <begin position="1"/>
        <end position="20"/>
    </location>
</feature>
<dbReference type="OrthoDB" id="9135221at2"/>
<organism evidence="2 3">
    <name type="scientific">Achromobacter aloeverae</name>
    <dbReference type="NCBI Taxonomy" id="1750518"/>
    <lineage>
        <taxon>Bacteria</taxon>
        <taxon>Pseudomonadati</taxon>
        <taxon>Pseudomonadota</taxon>
        <taxon>Betaproteobacteria</taxon>
        <taxon>Burkholderiales</taxon>
        <taxon>Alcaligenaceae</taxon>
        <taxon>Achromobacter</taxon>
    </lineage>
</organism>
<evidence type="ECO:0000256" key="1">
    <source>
        <dbReference type="SAM" id="MobiDB-lite"/>
    </source>
</evidence>
<dbReference type="Proteomes" id="UP000290849">
    <property type="component" value="Unassembled WGS sequence"/>
</dbReference>
<proteinExistence type="predicted"/>
<comment type="caution">
    <text evidence="2">The sequence shown here is derived from an EMBL/GenBank/DDBJ whole genome shotgun (WGS) entry which is preliminary data.</text>
</comment>
<sequence>MEYREYRTKDKSEWGDGPWQQEPDKIQFTDEATGLPCLIVRGPSGALCGYVGIAKGHQDFEKHYDAVPVECHWGLTFSDFCAETGDESKHICHRPEPGEPDHVWWLGFDCAHSGDHCPKYDRDLQTLGTYRTVAYVKRQIASIASQLAERA</sequence>
<dbReference type="EMBL" id="PYAL01000004">
    <property type="protein sequence ID" value="RXN87992.1"/>
    <property type="molecule type" value="Genomic_DNA"/>
</dbReference>
<feature type="compositionally biased region" description="Basic and acidic residues" evidence="1">
    <location>
        <begin position="1"/>
        <end position="14"/>
    </location>
</feature>